<name>A0A8H3II17_9LECA</name>
<accession>A0A8H3II17</accession>
<protein>
    <recommendedName>
        <fullName evidence="4">Fungal-type protein kinase domain-containing protein</fullName>
    </recommendedName>
</protein>
<dbReference type="AlphaFoldDB" id="A0A8H3II17"/>
<feature type="chain" id="PRO_5034626043" description="Fungal-type protein kinase domain-containing protein" evidence="1">
    <location>
        <begin position="19"/>
        <end position="312"/>
    </location>
</feature>
<proteinExistence type="predicted"/>
<keyword evidence="3" id="KW-1185">Reference proteome</keyword>
<dbReference type="OrthoDB" id="5395952at2759"/>
<gene>
    <name evidence="2" type="ORF">HETSPECPRED_001977</name>
</gene>
<organism evidence="2 3">
    <name type="scientific">Heterodermia speciosa</name>
    <dbReference type="NCBI Taxonomy" id="116794"/>
    <lineage>
        <taxon>Eukaryota</taxon>
        <taxon>Fungi</taxon>
        <taxon>Dikarya</taxon>
        <taxon>Ascomycota</taxon>
        <taxon>Pezizomycotina</taxon>
        <taxon>Lecanoromycetes</taxon>
        <taxon>OSLEUM clade</taxon>
        <taxon>Lecanoromycetidae</taxon>
        <taxon>Caliciales</taxon>
        <taxon>Physciaceae</taxon>
        <taxon>Heterodermia</taxon>
    </lineage>
</organism>
<evidence type="ECO:0000313" key="3">
    <source>
        <dbReference type="Proteomes" id="UP000664521"/>
    </source>
</evidence>
<sequence length="312" mass="34094">MVISSTLLIIQLSHDALGSPLSGEPSLKPMSQLNSTTLVIPASFKVQVIPNPDVPIDSEEIYRAAIDMMFEVSDNALDQIWPNKRFTSPIGPTVIQLTHNSRGKDPSQVNTQIIIWGLYHLMLSMTVSKLYCQTVAVLRWDDIAIGAIDVNPRRSPILTASSDGELIPLQGDKANSSSLSHFFDRAVTVKIAYGQTPVDRNLIYLTGIKAMGDAAQMGLDEPCNGMISSSIRVTKWSLIREPGHGVPEFKAGYSRIAAFRALGKIIMDQKFLETFVIMDVEGLHTAVGGVTQGIAIDQDRDQAMISDNLQSK</sequence>
<evidence type="ECO:0008006" key="4">
    <source>
        <dbReference type="Google" id="ProtNLM"/>
    </source>
</evidence>
<evidence type="ECO:0000256" key="1">
    <source>
        <dbReference type="SAM" id="SignalP"/>
    </source>
</evidence>
<comment type="caution">
    <text evidence="2">The sequence shown here is derived from an EMBL/GenBank/DDBJ whole genome shotgun (WGS) entry which is preliminary data.</text>
</comment>
<dbReference type="EMBL" id="CAJPDS010000014">
    <property type="protein sequence ID" value="CAF9914424.1"/>
    <property type="molecule type" value="Genomic_DNA"/>
</dbReference>
<evidence type="ECO:0000313" key="2">
    <source>
        <dbReference type="EMBL" id="CAF9914424.1"/>
    </source>
</evidence>
<reference evidence="2" key="1">
    <citation type="submission" date="2021-03" db="EMBL/GenBank/DDBJ databases">
        <authorList>
            <person name="Tagirdzhanova G."/>
        </authorList>
    </citation>
    <scope>NUCLEOTIDE SEQUENCE</scope>
</reference>
<feature type="signal peptide" evidence="1">
    <location>
        <begin position="1"/>
        <end position="18"/>
    </location>
</feature>
<dbReference type="Proteomes" id="UP000664521">
    <property type="component" value="Unassembled WGS sequence"/>
</dbReference>
<keyword evidence="1" id="KW-0732">Signal</keyword>